<keyword evidence="2 3" id="KW-0732">Signal</keyword>
<dbReference type="STRING" id="86166.TAGGR_1803"/>
<accession>A0A0U9HSA0</accession>
<reference evidence="5" key="1">
    <citation type="submission" date="2016-01" db="EMBL/GenBank/DDBJ databases">
        <title>Draft genome sequence of Thermodesulfovibrio aggregans strain TGE-P1.</title>
        <authorList>
            <person name="Sekiguchi Y."/>
            <person name="Ohashi A."/>
            <person name="Matsuura N."/>
            <person name="Tourlousse M.D."/>
        </authorList>
    </citation>
    <scope>NUCLEOTIDE SEQUENCE [LARGE SCALE GENOMIC DNA]</scope>
    <source>
        <strain evidence="5">TGE-P1</strain>
    </source>
</reference>
<evidence type="ECO:0000256" key="2">
    <source>
        <dbReference type="ARBA" id="ARBA00022729"/>
    </source>
</evidence>
<organism evidence="4 5">
    <name type="scientific">Thermodesulfovibrio aggregans</name>
    <dbReference type="NCBI Taxonomy" id="86166"/>
    <lineage>
        <taxon>Bacteria</taxon>
        <taxon>Pseudomonadati</taxon>
        <taxon>Nitrospirota</taxon>
        <taxon>Thermodesulfovibrionia</taxon>
        <taxon>Thermodesulfovibrionales</taxon>
        <taxon>Thermodesulfovibrionaceae</taxon>
        <taxon>Thermodesulfovibrio</taxon>
    </lineage>
</organism>
<dbReference type="GO" id="GO:0009289">
    <property type="term" value="C:pilus"/>
    <property type="evidence" value="ECO:0007669"/>
    <property type="project" value="InterPro"/>
</dbReference>
<evidence type="ECO:0000313" key="4">
    <source>
        <dbReference type="EMBL" id="GAQ94618.1"/>
    </source>
</evidence>
<dbReference type="RefSeq" id="WP_059176052.1">
    <property type="nucleotide sequence ID" value="NZ_BCNO01000001.1"/>
</dbReference>
<dbReference type="AlphaFoldDB" id="A0A0U9HSA0"/>
<dbReference type="Proteomes" id="UP000054976">
    <property type="component" value="Unassembled WGS sequence"/>
</dbReference>
<dbReference type="InterPro" id="IPR009742">
    <property type="entry name" value="Curlin_rpt"/>
</dbReference>
<gene>
    <name evidence="4" type="ORF">TAGGR_1803</name>
</gene>
<protein>
    <submittedName>
        <fullName evidence="4">Curlin associated repeat-containing protein</fullName>
    </submittedName>
</protein>
<sequence>MKAKEILASCLILVLPVITHAFDCGYDGYKGCATAQIEQIGFNNEANIETSGINKESIVQEGFENNAVIKQIFALFGNYASILQFGYRNSAYQNQTGINNYVYAEQVGSFNSIVQNQSGNGNIATAKQFGVGNTAVQNQYTSFNSASVVQIGFYNRAYQFQGLTGTTGNKSNLTQIGYGVLNIIIQ</sequence>
<evidence type="ECO:0000313" key="5">
    <source>
        <dbReference type="Proteomes" id="UP000054976"/>
    </source>
</evidence>
<proteinExistence type="inferred from homology"/>
<evidence type="ECO:0000256" key="3">
    <source>
        <dbReference type="SAM" id="SignalP"/>
    </source>
</evidence>
<name>A0A0U9HSA0_9BACT</name>
<feature type="signal peptide" evidence="3">
    <location>
        <begin position="1"/>
        <end position="21"/>
    </location>
</feature>
<keyword evidence="5" id="KW-1185">Reference proteome</keyword>
<dbReference type="GO" id="GO:0007155">
    <property type="term" value="P:cell adhesion"/>
    <property type="evidence" value="ECO:0007669"/>
    <property type="project" value="InterPro"/>
</dbReference>
<dbReference type="Pfam" id="PF07012">
    <property type="entry name" value="Curlin_rpt"/>
    <property type="match status" value="1"/>
</dbReference>
<evidence type="ECO:0000256" key="1">
    <source>
        <dbReference type="ARBA" id="ARBA00009766"/>
    </source>
</evidence>
<feature type="chain" id="PRO_5006865061" evidence="3">
    <location>
        <begin position="22"/>
        <end position="186"/>
    </location>
</feature>
<comment type="similarity">
    <text evidence="1">Belongs to the CsgA/CsgB family.</text>
</comment>
<dbReference type="EMBL" id="BCNO01000001">
    <property type="protein sequence ID" value="GAQ94618.1"/>
    <property type="molecule type" value="Genomic_DNA"/>
</dbReference>
<comment type="caution">
    <text evidence="4">The sequence shown here is derived from an EMBL/GenBank/DDBJ whole genome shotgun (WGS) entry which is preliminary data.</text>
</comment>
<dbReference type="OrthoDB" id="827845at2"/>